<keyword evidence="2 5" id="KW-0436">Ligase</keyword>
<accession>A0ABS6HF55</accession>
<dbReference type="Gene3D" id="3.40.50.12780">
    <property type="entry name" value="N-terminal domain of ligase-like"/>
    <property type="match status" value="1"/>
</dbReference>
<comment type="caution">
    <text evidence="5">The sequence shown here is derived from an EMBL/GenBank/DDBJ whole genome shotgun (WGS) entry which is preliminary data.</text>
</comment>
<evidence type="ECO:0000256" key="2">
    <source>
        <dbReference type="ARBA" id="ARBA00022598"/>
    </source>
</evidence>
<dbReference type="SUPFAM" id="SSF56801">
    <property type="entry name" value="Acetyl-CoA synthetase-like"/>
    <property type="match status" value="1"/>
</dbReference>
<dbReference type="CDD" id="cd04433">
    <property type="entry name" value="AFD_class_I"/>
    <property type="match status" value="1"/>
</dbReference>
<dbReference type="InterPro" id="IPR020845">
    <property type="entry name" value="AMP-binding_CS"/>
</dbReference>
<dbReference type="InterPro" id="IPR045851">
    <property type="entry name" value="AMP-bd_C_sf"/>
</dbReference>
<dbReference type="Pfam" id="PF13193">
    <property type="entry name" value="AMP-binding_C"/>
    <property type="match status" value="1"/>
</dbReference>
<evidence type="ECO:0000259" key="4">
    <source>
        <dbReference type="Pfam" id="PF13193"/>
    </source>
</evidence>
<dbReference type="RefSeq" id="WP_073680919.1">
    <property type="nucleotide sequence ID" value="NZ_JAHBOL010000013.1"/>
</dbReference>
<evidence type="ECO:0000259" key="3">
    <source>
        <dbReference type="Pfam" id="PF00501"/>
    </source>
</evidence>
<comment type="similarity">
    <text evidence="1">Belongs to the ATP-dependent AMP-binding enzyme family.</text>
</comment>
<dbReference type="GO" id="GO:0016874">
    <property type="term" value="F:ligase activity"/>
    <property type="evidence" value="ECO:0007669"/>
    <property type="project" value="UniProtKB-KW"/>
</dbReference>
<evidence type="ECO:0000313" key="6">
    <source>
        <dbReference type="Proteomes" id="UP000696413"/>
    </source>
</evidence>
<dbReference type="Pfam" id="PF00501">
    <property type="entry name" value="AMP-binding"/>
    <property type="match status" value="1"/>
</dbReference>
<dbReference type="PROSITE" id="PS00455">
    <property type="entry name" value="AMP_BINDING"/>
    <property type="match status" value="1"/>
</dbReference>
<name>A0ABS6HF55_MYCGD</name>
<dbReference type="InterPro" id="IPR025110">
    <property type="entry name" value="AMP-bd_C"/>
</dbReference>
<reference evidence="5 6" key="1">
    <citation type="submission" date="2021-05" db="EMBL/GenBank/DDBJ databases">
        <title>Draft Genome Sequences of Clinical Respiratory Isolates of Mycobacterium goodii Recovered in Ireland.</title>
        <authorList>
            <person name="Flanagan P.R."/>
            <person name="Mok S."/>
            <person name="Roycroft E."/>
            <person name="Rogers T.R."/>
            <person name="Fitzgibbon M."/>
        </authorList>
    </citation>
    <scope>NUCLEOTIDE SEQUENCE [LARGE SCALE GENOMIC DNA]</scope>
    <source>
        <strain evidence="5 6">14IE55</strain>
    </source>
</reference>
<dbReference type="EMBL" id="JAHBOM010000001">
    <property type="protein sequence ID" value="MBU8821299.1"/>
    <property type="molecule type" value="Genomic_DNA"/>
</dbReference>
<dbReference type="Gene3D" id="3.30.300.30">
    <property type="match status" value="1"/>
</dbReference>
<proteinExistence type="inferred from homology"/>
<feature type="domain" description="AMP-binding enzyme C-terminal" evidence="4">
    <location>
        <begin position="407"/>
        <end position="482"/>
    </location>
</feature>
<feature type="domain" description="AMP-dependent synthetase/ligase" evidence="3">
    <location>
        <begin position="10"/>
        <end position="359"/>
    </location>
</feature>
<gene>
    <name evidence="5" type="ORF">KL859_00210</name>
</gene>
<dbReference type="PANTHER" id="PTHR43201:SF5">
    <property type="entry name" value="MEDIUM-CHAIN ACYL-COA LIGASE ACSF2, MITOCHONDRIAL"/>
    <property type="match status" value="1"/>
</dbReference>
<keyword evidence="6" id="KW-1185">Reference proteome</keyword>
<evidence type="ECO:0000256" key="1">
    <source>
        <dbReference type="ARBA" id="ARBA00006432"/>
    </source>
</evidence>
<dbReference type="InterPro" id="IPR000873">
    <property type="entry name" value="AMP-dep_synth/lig_dom"/>
</dbReference>
<dbReference type="Proteomes" id="UP000696413">
    <property type="component" value="Unassembled WGS sequence"/>
</dbReference>
<evidence type="ECO:0000313" key="5">
    <source>
        <dbReference type="EMBL" id="MBU8821299.1"/>
    </source>
</evidence>
<sequence length="496" mass="52253">MSISLLLEMASSGDPDRIALVSDDIRLTTGALSTLADGAAGVLAGSGAAHVAYVGTGGALLPVLLFASARAAIPFTPLNYRLSAEGLRELVDRLPEPLVVADSEYADAIAGAGKQVVTSEKFLAKARVADPVSEFADPDGVAVVLFTSGTTSRPKAVELTHNNLTTYITGTVEFDSAAPEDAALICVPPYHIAGVSAAMSNLYAGRKMVYLRNFDAHRWVELVRTEGVTSATVVPTMLDRIVTELETTGADLPTLRNLAYGGSKVALPLVRKALELMPGVGFVNAYGLTETSSTIAVLGPDDHRAALASDDPAVTRRLGSVGQVVPGVEVQIRAEDGTVLGPGETGELFVRGDQVSGRYTGIGSVLDADGWFPTKDVAALDEDGYLFIGGRSDDTIIRGGENIAPAEIEDVLVEHPDVRDVAVVGPEDPQWGQIIVAVVVPADGAEPDADELREHVRKHLRGSRTPDRVVFRAELPTNATGKVLRRQLVDELQPIS</sequence>
<dbReference type="PANTHER" id="PTHR43201">
    <property type="entry name" value="ACYL-COA SYNTHETASE"/>
    <property type="match status" value="1"/>
</dbReference>
<dbReference type="InterPro" id="IPR042099">
    <property type="entry name" value="ANL_N_sf"/>
</dbReference>
<organism evidence="5 6">
    <name type="scientific">Mycolicibacterium goodii</name>
    <name type="common">Mycobacterium goodii</name>
    <dbReference type="NCBI Taxonomy" id="134601"/>
    <lineage>
        <taxon>Bacteria</taxon>
        <taxon>Bacillati</taxon>
        <taxon>Actinomycetota</taxon>
        <taxon>Actinomycetes</taxon>
        <taxon>Mycobacteriales</taxon>
        <taxon>Mycobacteriaceae</taxon>
        <taxon>Mycolicibacterium</taxon>
    </lineage>
</organism>
<protein>
    <submittedName>
        <fullName evidence="5">Fatty acid--CoA ligase family protein</fullName>
    </submittedName>
</protein>